<reference evidence="1" key="1">
    <citation type="submission" date="2018-06" db="EMBL/GenBank/DDBJ databases">
        <authorList>
            <person name="Ashton P.M."/>
            <person name="Dallman T."/>
            <person name="Nair S."/>
            <person name="De Pinna E."/>
            <person name="Peters T."/>
            <person name="Grant K."/>
        </authorList>
    </citation>
    <scope>NUCLEOTIDE SEQUENCE</scope>
    <source>
        <strain evidence="1">296806</strain>
    </source>
</reference>
<organism evidence="1">
    <name type="scientific">Salmonella enterica subsp. enterica serovar Kenya</name>
    <dbReference type="NCBI Taxonomy" id="2564610"/>
    <lineage>
        <taxon>Bacteria</taxon>
        <taxon>Pseudomonadati</taxon>
        <taxon>Pseudomonadota</taxon>
        <taxon>Gammaproteobacteria</taxon>
        <taxon>Enterobacterales</taxon>
        <taxon>Enterobacteriaceae</taxon>
        <taxon>Salmonella</taxon>
    </lineage>
</organism>
<comment type="caution">
    <text evidence="1">The sequence shown here is derived from an EMBL/GenBank/DDBJ whole genome shotgun (WGS) entry which is preliminary data.</text>
</comment>
<name>A0A5I0F091_SALET</name>
<proteinExistence type="predicted"/>
<sequence length="207" mass="23718">MKEALDLLMTQYGEHRSISKVIRELQESFSPAHKKTLEHAVGLAYYFYVQSDKLSARKIIEVMSELPFDGDYNHWVWIRSALALHARIARIEGDIETHKKLVDIIWGAFEVGDETKQRINKKIFIRTLKGGDIGFDKVTACMEDGDTISEVNYRFSCLRKMILIREVGASETYAIEQAEKDIADNMIAIKKLLCSVDVKKILPFSDM</sequence>
<dbReference type="AlphaFoldDB" id="A0A5I0F091"/>
<dbReference type="EMBL" id="AAGTQN010000030">
    <property type="protein sequence ID" value="EBR8617212.1"/>
    <property type="molecule type" value="Genomic_DNA"/>
</dbReference>
<protein>
    <submittedName>
        <fullName evidence="1">Uncharacterized protein</fullName>
    </submittedName>
</protein>
<accession>A0A5I0F091</accession>
<dbReference type="Pfam" id="PF20453">
    <property type="entry name" value="DUF6707"/>
    <property type="match status" value="1"/>
</dbReference>
<dbReference type="InterPro" id="IPR046553">
    <property type="entry name" value="DUF6707"/>
</dbReference>
<evidence type="ECO:0000313" key="1">
    <source>
        <dbReference type="EMBL" id="EBR8617212.1"/>
    </source>
</evidence>
<gene>
    <name evidence="1" type="ORF">DOQ66_23770</name>
</gene>